<dbReference type="KEGG" id="splu:LK06_029095"/>
<keyword evidence="3" id="KW-1185">Reference proteome</keyword>
<feature type="region of interest" description="Disordered" evidence="1">
    <location>
        <begin position="88"/>
        <end position="118"/>
    </location>
</feature>
<gene>
    <name evidence="2" type="ORF">LK07_30265</name>
</gene>
<reference evidence="2 3" key="1">
    <citation type="submission" date="2017-07" db="EMBL/GenBank/DDBJ databases">
        <title>Genome sequence of Streptomyces pluripotens MUSC 137T.</title>
        <authorList>
            <person name="Ser H.-L."/>
            <person name="Lee L.-H."/>
        </authorList>
    </citation>
    <scope>NUCLEOTIDE SEQUENCE [LARGE SCALE GENOMIC DNA]</scope>
    <source>
        <strain evidence="2 3">MUSC 137</strain>
    </source>
</reference>
<evidence type="ECO:0000313" key="3">
    <source>
        <dbReference type="Proteomes" id="UP000031501"/>
    </source>
</evidence>
<name>A0A221P633_9ACTN</name>
<organism evidence="2 3">
    <name type="scientific">Streptomyces pluripotens</name>
    <dbReference type="NCBI Taxonomy" id="1355015"/>
    <lineage>
        <taxon>Bacteria</taxon>
        <taxon>Bacillati</taxon>
        <taxon>Actinomycetota</taxon>
        <taxon>Actinomycetes</taxon>
        <taxon>Kitasatosporales</taxon>
        <taxon>Streptomycetaceae</taxon>
        <taxon>Streptomyces</taxon>
    </lineage>
</organism>
<proteinExistence type="predicted"/>
<dbReference type="Proteomes" id="UP000031501">
    <property type="component" value="Chromosome"/>
</dbReference>
<dbReference type="EMBL" id="CP022433">
    <property type="protein sequence ID" value="ASN27612.1"/>
    <property type="molecule type" value="Genomic_DNA"/>
</dbReference>
<accession>A0A221P633</accession>
<feature type="compositionally biased region" description="Low complexity" evidence="1">
    <location>
        <begin position="24"/>
        <end position="35"/>
    </location>
</feature>
<dbReference type="AlphaFoldDB" id="A0A221P633"/>
<sequence length="118" mass="12239">MPHSLPPGPTAADRSAPPRAHRSTGTGDPDGPPAGDCCPLREWGCTAALPRPTWRLLSSHRTSGGDLEYCKCSCDAVVVLQRGQLAKFTGPPVGAAGDTDTAVRGGGRSGPTRRHRSV</sequence>
<evidence type="ECO:0000256" key="1">
    <source>
        <dbReference type="SAM" id="MobiDB-lite"/>
    </source>
</evidence>
<protein>
    <submittedName>
        <fullName evidence="2">Uncharacterized protein</fullName>
    </submittedName>
</protein>
<dbReference type="STRING" id="1355015.LK06_029095"/>
<feature type="region of interest" description="Disordered" evidence="1">
    <location>
        <begin position="1"/>
        <end position="35"/>
    </location>
</feature>
<evidence type="ECO:0000313" key="2">
    <source>
        <dbReference type="EMBL" id="ASN27612.1"/>
    </source>
</evidence>